<dbReference type="Proteomes" id="UP000623681">
    <property type="component" value="Unassembled WGS sequence"/>
</dbReference>
<dbReference type="InterPro" id="IPR013324">
    <property type="entry name" value="RNA_pol_sigma_r3/r4-like"/>
</dbReference>
<dbReference type="Gene3D" id="1.10.10.10">
    <property type="entry name" value="Winged helix-like DNA-binding domain superfamily/Winged helix DNA-binding domain"/>
    <property type="match status" value="1"/>
</dbReference>
<dbReference type="Gene3D" id="1.10.1740.10">
    <property type="match status" value="1"/>
</dbReference>
<protein>
    <submittedName>
        <fullName evidence="7">Sigma-70 family RNA polymerase sigma factor</fullName>
    </submittedName>
</protein>
<dbReference type="SUPFAM" id="SSF88659">
    <property type="entry name" value="Sigma3 and sigma4 domains of RNA polymerase sigma factors"/>
    <property type="match status" value="1"/>
</dbReference>
<reference evidence="7" key="1">
    <citation type="submission" date="2021-01" db="EMBL/GenBank/DDBJ databases">
        <title>Genome public.</title>
        <authorList>
            <person name="Liu C."/>
            <person name="Sun Q."/>
        </authorList>
    </citation>
    <scope>NUCLEOTIDE SEQUENCE</scope>
    <source>
        <strain evidence="7">YIM B02565</strain>
    </source>
</reference>
<dbReference type="AlphaFoldDB" id="A0A937FGZ8"/>
<dbReference type="NCBIfam" id="TIGR02937">
    <property type="entry name" value="sigma70-ECF"/>
    <property type="match status" value="1"/>
</dbReference>
<feature type="domain" description="RNA polymerase sigma factor 70 region 4 type 2" evidence="6">
    <location>
        <begin position="112"/>
        <end position="163"/>
    </location>
</feature>
<dbReference type="RefSeq" id="WP_202766762.1">
    <property type="nucleotide sequence ID" value="NZ_JAESWA010000019.1"/>
</dbReference>
<proteinExistence type="inferred from homology"/>
<gene>
    <name evidence="7" type="ORF">JK634_06155</name>
</gene>
<keyword evidence="8" id="KW-1185">Reference proteome</keyword>
<keyword evidence="4" id="KW-0804">Transcription</keyword>
<keyword evidence="3" id="KW-0731">Sigma factor</keyword>
<feature type="domain" description="RNA polymerase sigma-70 region 2" evidence="5">
    <location>
        <begin position="28"/>
        <end position="87"/>
    </location>
</feature>
<dbReference type="InterPro" id="IPR013325">
    <property type="entry name" value="RNA_pol_sigma_r2"/>
</dbReference>
<dbReference type="CDD" id="cd06171">
    <property type="entry name" value="Sigma70_r4"/>
    <property type="match status" value="1"/>
</dbReference>
<dbReference type="GO" id="GO:0016987">
    <property type="term" value="F:sigma factor activity"/>
    <property type="evidence" value="ECO:0007669"/>
    <property type="project" value="UniProtKB-KW"/>
</dbReference>
<comment type="similarity">
    <text evidence="1">Belongs to the sigma-70 factor family. ECF subfamily.</text>
</comment>
<comment type="caution">
    <text evidence="7">The sequence shown here is derived from an EMBL/GenBank/DDBJ whole genome shotgun (WGS) entry which is preliminary data.</text>
</comment>
<dbReference type="PANTHER" id="PTHR43133">
    <property type="entry name" value="RNA POLYMERASE ECF-TYPE SIGMA FACTO"/>
    <property type="match status" value="1"/>
</dbReference>
<evidence type="ECO:0000313" key="7">
    <source>
        <dbReference type="EMBL" id="MBL4931381.1"/>
    </source>
</evidence>
<evidence type="ECO:0000256" key="1">
    <source>
        <dbReference type="ARBA" id="ARBA00010641"/>
    </source>
</evidence>
<evidence type="ECO:0000256" key="3">
    <source>
        <dbReference type="ARBA" id="ARBA00023082"/>
    </source>
</evidence>
<dbReference type="Pfam" id="PF08281">
    <property type="entry name" value="Sigma70_r4_2"/>
    <property type="match status" value="1"/>
</dbReference>
<evidence type="ECO:0000313" key="8">
    <source>
        <dbReference type="Proteomes" id="UP000623681"/>
    </source>
</evidence>
<evidence type="ECO:0000259" key="6">
    <source>
        <dbReference type="Pfam" id="PF08281"/>
    </source>
</evidence>
<dbReference type="InterPro" id="IPR014300">
    <property type="entry name" value="RNA_pol_sigma-V"/>
</dbReference>
<sequence>MDIENKIALAVKGNEEAFSYVINLKKEDLYRTAYAFVKNKDDALDILQETVYKAYISIGKLRKPQYFNTWLTRILINNCKDFIRSKEKVIYLEDSKNCNEDSTRINVDEKLDLLYAIDKLEEKHRMVIILKYFQDLTINQIAETLGYPIGTVKTYLNKGLSQLRIYIGREII</sequence>
<dbReference type="InterPro" id="IPR007627">
    <property type="entry name" value="RNA_pol_sigma70_r2"/>
</dbReference>
<dbReference type="GO" id="GO:0006352">
    <property type="term" value="P:DNA-templated transcription initiation"/>
    <property type="evidence" value="ECO:0007669"/>
    <property type="project" value="InterPro"/>
</dbReference>
<dbReference type="GO" id="GO:0003677">
    <property type="term" value="F:DNA binding"/>
    <property type="evidence" value="ECO:0007669"/>
    <property type="project" value="InterPro"/>
</dbReference>
<name>A0A937FGZ8_9CLOT</name>
<dbReference type="EMBL" id="JAESWA010000019">
    <property type="protein sequence ID" value="MBL4931381.1"/>
    <property type="molecule type" value="Genomic_DNA"/>
</dbReference>
<evidence type="ECO:0000259" key="5">
    <source>
        <dbReference type="Pfam" id="PF04542"/>
    </source>
</evidence>
<accession>A0A937FGZ8</accession>
<dbReference type="SUPFAM" id="SSF88946">
    <property type="entry name" value="Sigma2 domain of RNA polymerase sigma factors"/>
    <property type="match status" value="1"/>
</dbReference>
<dbReference type="InterPro" id="IPR013249">
    <property type="entry name" value="RNA_pol_sigma70_r4_t2"/>
</dbReference>
<dbReference type="Pfam" id="PF04542">
    <property type="entry name" value="Sigma70_r2"/>
    <property type="match status" value="1"/>
</dbReference>
<organism evidence="7 8">
    <name type="scientific">Clostridium paridis</name>
    <dbReference type="NCBI Taxonomy" id="2803863"/>
    <lineage>
        <taxon>Bacteria</taxon>
        <taxon>Bacillati</taxon>
        <taxon>Bacillota</taxon>
        <taxon>Clostridia</taxon>
        <taxon>Eubacteriales</taxon>
        <taxon>Clostridiaceae</taxon>
        <taxon>Clostridium</taxon>
    </lineage>
</organism>
<dbReference type="InterPro" id="IPR014284">
    <property type="entry name" value="RNA_pol_sigma-70_dom"/>
</dbReference>
<dbReference type="NCBIfam" id="TIGR02954">
    <property type="entry name" value="Sig70_famx3"/>
    <property type="match status" value="1"/>
</dbReference>
<evidence type="ECO:0000256" key="2">
    <source>
        <dbReference type="ARBA" id="ARBA00023015"/>
    </source>
</evidence>
<dbReference type="InterPro" id="IPR036388">
    <property type="entry name" value="WH-like_DNA-bd_sf"/>
</dbReference>
<dbReference type="PANTHER" id="PTHR43133:SF51">
    <property type="entry name" value="RNA POLYMERASE SIGMA FACTOR"/>
    <property type="match status" value="1"/>
</dbReference>
<dbReference type="InterPro" id="IPR039425">
    <property type="entry name" value="RNA_pol_sigma-70-like"/>
</dbReference>
<keyword evidence="2" id="KW-0805">Transcription regulation</keyword>
<evidence type="ECO:0000256" key="4">
    <source>
        <dbReference type="ARBA" id="ARBA00023163"/>
    </source>
</evidence>